<organism evidence="1 2">
    <name type="scientific">Acinetobacter terrestris</name>
    <dbReference type="NCBI Taxonomy" id="2529843"/>
    <lineage>
        <taxon>Bacteria</taxon>
        <taxon>Pseudomonadati</taxon>
        <taxon>Pseudomonadota</taxon>
        <taxon>Gammaproteobacteria</taxon>
        <taxon>Moraxellales</taxon>
        <taxon>Moraxellaceae</taxon>
        <taxon>Acinetobacter</taxon>
        <taxon>Acinetobacter Taxon 24</taxon>
    </lineage>
</organism>
<accession>A0ABX1UTV4</accession>
<gene>
    <name evidence="1" type="ORF">HLH15_09325</name>
</gene>
<keyword evidence="2" id="KW-1185">Reference proteome</keyword>
<dbReference type="EMBL" id="JABERJ010000022">
    <property type="protein sequence ID" value="NNH26658.1"/>
    <property type="molecule type" value="Genomic_DNA"/>
</dbReference>
<dbReference type="Proteomes" id="UP000555322">
    <property type="component" value="Unassembled WGS sequence"/>
</dbReference>
<protein>
    <submittedName>
        <fullName evidence="1">GIY-YIG nuclease family protein</fullName>
    </submittedName>
</protein>
<reference evidence="1 2" key="1">
    <citation type="submission" date="2020-04" db="EMBL/GenBank/DDBJ databases">
        <title>Acinetobacter Taxon 24.</title>
        <authorList>
            <person name="Nemec A."/>
            <person name="Radolfova-Krizova L."/>
            <person name="Higgins P.G."/>
            <person name="Spanelova P."/>
        </authorList>
    </citation>
    <scope>NUCLEOTIDE SEQUENCE [LARGE SCALE GENOMIC DNA]</scope>
    <source>
        <strain evidence="1 2">ANC 5084</strain>
    </source>
</reference>
<evidence type="ECO:0000313" key="1">
    <source>
        <dbReference type="EMBL" id="NNH26658.1"/>
    </source>
</evidence>
<name>A0ABX1UTV4_9GAMM</name>
<evidence type="ECO:0000313" key="2">
    <source>
        <dbReference type="Proteomes" id="UP000555322"/>
    </source>
</evidence>
<proteinExistence type="predicted"/>
<comment type="caution">
    <text evidence="1">The sequence shown here is derived from an EMBL/GenBank/DDBJ whole genome shotgun (WGS) entry which is preliminary data.</text>
</comment>
<sequence>MGYLDTLIQQCLMAKTALPVQEYIFSTLDDLPKISKAIYIIEQVEGDINQTFNHFHAFKQQGTHACAKLNAPCTVMYVGSSTSGIKNRLKQHLGRGHKATYALHLNQWFQGQFKITIKQYEVENQVLQLIEDDLSDQLKPAFGKLGANNK</sequence>